<sequence>MQGTKPICSRQGKVVVQDIQEDTMQLIKEEPFQETSERKWLSVGRMALAREMSKANATSRFILLQGQDSQCKPRRMEQFGMKEHRCFFSAGDQVPNEFDDDVDDFNEKVKRSTEASGSKPRSNYKKNRTLPAKKEKKKREVEDA</sequence>
<gene>
    <name evidence="2" type="ORF">Tco_0752750</name>
</gene>
<protein>
    <submittedName>
        <fullName evidence="2">Uncharacterized protein</fullName>
    </submittedName>
</protein>
<name>A0ABQ4Z7R6_9ASTR</name>
<organism evidence="2 3">
    <name type="scientific">Tanacetum coccineum</name>
    <dbReference type="NCBI Taxonomy" id="301880"/>
    <lineage>
        <taxon>Eukaryota</taxon>
        <taxon>Viridiplantae</taxon>
        <taxon>Streptophyta</taxon>
        <taxon>Embryophyta</taxon>
        <taxon>Tracheophyta</taxon>
        <taxon>Spermatophyta</taxon>
        <taxon>Magnoliopsida</taxon>
        <taxon>eudicotyledons</taxon>
        <taxon>Gunneridae</taxon>
        <taxon>Pentapetalae</taxon>
        <taxon>asterids</taxon>
        <taxon>campanulids</taxon>
        <taxon>Asterales</taxon>
        <taxon>Asteraceae</taxon>
        <taxon>Asteroideae</taxon>
        <taxon>Anthemideae</taxon>
        <taxon>Anthemidinae</taxon>
        <taxon>Tanacetum</taxon>
    </lineage>
</organism>
<dbReference type="EMBL" id="BQNB010011106">
    <property type="protein sequence ID" value="GJS86209.1"/>
    <property type="molecule type" value="Genomic_DNA"/>
</dbReference>
<accession>A0ABQ4Z7R6</accession>
<comment type="caution">
    <text evidence="2">The sequence shown here is derived from an EMBL/GenBank/DDBJ whole genome shotgun (WGS) entry which is preliminary data.</text>
</comment>
<feature type="region of interest" description="Disordered" evidence="1">
    <location>
        <begin position="93"/>
        <end position="144"/>
    </location>
</feature>
<proteinExistence type="predicted"/>
<evidence type="ECO:0000313" key="2">
    <source>
        <dbReference type="EMBL" id="GJS86209.1"/>
    </source>
</evidence>
<keyword evidence="3" id="KW-1185">Reference proteome</keyword>
<dbReference type="Proteomes" id="UP001151760">
    <property type="component" value="Unassembled WGS sequence"/>
</dbReference>
<reference evidence="2" key="2">
    <citation type="submission" date="2022-01" db="EMBL/GenBank/DDBJ databases">
        <authorList>
            <person name="Yamashiro T."/>
            <person name="Shiraishi A."/>
            <person name="Satake H."/>
            <person name="Nakayama K."/>
        </authorList>
    </citation>
    <scope>NUCLEOTIDE SEQUENCE</scope>
</reference>
<evidence type="ECO:0000256" key="1">
    <source>
        <dbReference type="SAM" id="MobiDB-lite"/>
    </source>
</evidence>
<reference evidence="2" key="1">
    <citation type="journal article" date="2022" name="Int. J. Mol. Sci.">
        <title>Draft Genome of Tanacetum Coccineum: Genomic Comparison of Closely Related Tanacetum-Family Plants.</title>
        <authorList>
            <person name="Yamashiro T."/>
            <person name="Shiraishi A."/>
            <person name="Nakayama K."/>
            <person name="Satake H."/>
        </authorList>
    </citation>
    <scope>NUCLEOTIDE SEQUENCE</scope>
</reference>
<evidence type="ECO:0000313" key="3">
    <source>
        <dbReference type="Proteomes" id="UP001151760"/>
    </source>
</evidence>